<dbReference type="PANTHER" id="PTHR22753">
    <property type="entry name" value="TRANSMEMBRANE PROTEIN 68"/>
    <property type="match status" value="1"/>
</dbReference>
<dbReference type="SMART" id="SM00563">
    <property type="entry name" value="PlsC"/>
    <property type="match status" value="1"/>
</dbReference>
<organism evidence="2 3">
    <name type="scientific">Streptomyces alboniger</name>
    <dbReference type="NCBI Taxonomy" id="132473"/>
    <lineage>
        <taxon>Bacteria</taxon>
        <taxon>Bacillati</taxon>
        <taxon>Actinomycetota</taxon>
        <taxon>Actinomycetes</taxon>
        <taxon>Kitasatosporales</taxon>
        <taxon>Streptomycetaceae</taxon>
        <taxon>Streptomyces</taxon>
        <taxon>Streptomyces aurantiacus group</taxon>
    </lineage>
</organism>
<proteinExistence type="predicted"/>
<feature type="domain" description="Phospholipid/glycerol acyltransferase" evidence="1">
    <location>
        <begin position="45"/>
        <end position="161"/>
    </location>
</feature>
<name>A0A5J6H9B1_STRAD</name>
<dbReference type="OrthoDB" id="7056876at2"/>
<dbReference type="Pfam" id="PF01553">
    <property type="entry name" value="Acyltransferase"/>
    <property type="match status" value="1"/>
</dbReference>
<gene>
    <name evidence="2" type="ORF">CP975_03400</name>
</gene>
<reference evidence="2 3" key="1">
    <citation type="submission" date="2017-09" db="EMBL/GenBank/DDBJ databases">
        <authorList>
            <person name="Lee N."/>
            <person name="Cho B.-K."/>
        </authorList>
    </citation>
    <scope>NUCLEOTIDE SEQUENCE [LARGE SCALE GENOMIC DNA]</scope>
    <source>
        <strain evidence="2 3">ATCC 12461</strain>
    </source>
</reference>
<dbReference type="Proteomes" id="UP000326553">
    <property type="component" value="Chromosome"/>
</dbReference>
<keyword evidence="3" id="KW-1185">Reference proteome</keyword>
<dbReference type="EMBL" id="CP023695">
    <property type="protein sequence ID" value="QEV16676.1"/>
    <property type="molecule type" value="Genomic_DNA"/>
</dbReference>
<dbReference type="GO" id="GO:0016020">
    <property type="term" value="C:membrane"/>
    <property type="evidence" value="ECO:0007669"/>
    <property type="project" value="TreeGrafter"/>
</dbReference>
<evidence type="ECO:0000259" key="1">
    <source>
        <dbReference type="SMART" id="SM00563"/>
    </source>
</evidence>
<accession>A0A5J6H9B1</accession>
<dbReference type="PANTHER" id="PTHR22753:SF14">
    <property type="entry name" value="MONOACYLGLYCEROL_DIACYLGLYCEROL O-ACYLTRANSFERASE"/>
    <property type="match status" value="1"/>
</dbReference>
<dbReference type="KEGG" id="salw:CP975_03400"/>
<dbReference type="InterPro" id="IPR002123">
    <property type="entry name" value="Plipid/glycerol_acylTrfase"/>
</dbReference>
<sequence>MAESNPRSLDEIATDAVSGVLGWLADDYLRVEVSGLDNIPERGPAMLIANHSGAFGLDALVLHNLLLRELSRPVYFYASQVVFRLPAVASYARHHGVFADDPTLGRDRLTDGHLVGVFPEGLDGVAKPFSQRYRLRPFSPGFAVTAMRTGAPVIPVSIVGAEETYPKLGSITSLARRFDLPYFPVTTLLPLPAKWRITVGEPVSAPAAPEASEAYEPPDSFAERSAATRRLCDAVWITVQGMVDRDVRRRTNPFW</sequence>
<dbReference type="GO" id="GO:0016746">
    <property type="term" value="F:acyltransferase activity"/>
    <property type="evidence" value="ECO:0007669"/>
    <property type="project" value="InterPro"/>
</dbReference>
<dbReference type="AlphaFoldDB" id="A0A5J6H9B1"/>
<evidence type="ECO:0000313" key="3">
    <source>
        <dbReference type="Proteomes" id="UP000326553"/>
    </source>
</evidence>
<dbReference type="RefSeq" id="WP_055535944.1">
    <property type="nucleotide sequence ID" value="NZ_CP023695.1"/>
</dbReference>
<evidence type="ECO:0000313" key="2">
    <source>
        <dbReference type="EMBL" id="QEV16676.1"/>
    </source>
</evidence>
<dbReference type="SUPFAM" id="SSF69593">
    <property type="entry name" value="Glycerol-3-phosphate (1)-acyltransferase"/>
    <property type="match status" value="1"/>
</dbReference>
<protein>
    <recommendedName>
        <fullName evidence="1">Phospholipid/glycerol acyltransferase domain-containing protein</fullName>
    </recommendedName>
</protein>